<evidence type="ECO:0000313" key="1">
    <source>
        <dbReference type="EMBL" id="GAF98214.1"/>
    </source>
</evidence>
<feature type="non-terminal residue" evidence="1">
    <location>
        <position position="291"/>
    </location>
</feature>
<organism evidence="1">
    <name type="scientific">marine sediment metagenome</name>
    <dbReference type="NCBI Taxonomy" id="412755"/>
    <lineage>
        <taxon>unclassified sequences</taxon>
        <taxon>metagenomes</taxon>
        <taxon>ecological metagenomes</taxon>
    </lineage>
</organism>
<protein>
    <submittedName>
        <fullName evidence="1">Uncharacterized protein</fullName>
    </submittedName>
</protein>
<dbReference type="AlphaFoldDB" id="X0TY32"/>
<feature type="non-terminal residue" evidence="1">
    <location>
        <position position="1"/>
    </location>
</feature>
<reference evidence="1" key="1">
    <citation type="journal article" date="2014" name="Front. Microbiol.">
        <title>High frequency of phylogenetically diverse reductive dehalogenase-homologous genes in deep subseafloor sedimentary metagenomes.</title>
        <authorList>
            <person name="Kawai M."/>
            <person name="Futagami T."/>
            <person name="Toyoda A."/>
            <person name="Takaki Y."/>
            <person name="Nishi S."/>
            <person name="Hori S."/>
            <person name="Arai W."/>
            <person name="Tsubouchi T."/>
            <person name="Morono Y."/>
            <person name="Uchiyama I."/>
            <person name="Ito T."/>
            <person name="Fujiyama A."/>
            <person name="Inagaki F."/>
            <person name="Takami H."/>
        </authorList>
    </citation>
    <scope>NUCLEOTIDE SEQUENCE</scope>
    <source>
        <strain evidence="1">Expedition CK06-06</strain>
    </source>
</reference>
<sequence length="291" mass="32206">ELKVKLPDQFKVWVVNQQKSPDKIKVSNLSEIKFPKEIEVKKPAWYDIRGIESALTLLLKEITLLPKKVLRTKIIDSSDPQRPVAVRLSNGRRFYNAIARGVGMAKQAFPFKTSTGKYQEGLVDETGRQLVLRYGFDGTTWRPTLVDELSGGDVCISHEEHAVHEEDGFYAQIIDTTLASGATLIMLVTVPDSTPQVHAKFGFNTAKEATLMIYENPDISSVGGAVTEWNRDRNSAVAATVVVTEKPAITANGTLMQSRLVGSGGKVGGEMRNEVEWLLKTDEQYLIILTS</sequence>
<proteinExistence type="predicted"/>
<accession>X0TY32</accession>
<name>X0TY32_9ZZZZ</name>
<comment type="caution">
    <text evidence="1">The sequence shown here is derived from an EMBL/GenBank/DDBJ whole genome shotgun (WGS) entry which is preliminary data.</text>
</comment>
<dbReference type="EMBL" id="BARS01010884">
    <property type="protein sequence ID" value="GAF98214.1"/>
    <property type="molecule type" value="Genomic_DNA"/>
</dbReference>
<gene>
    <name evidence="1" type="ORF">S01H1_20004</name>
</gene>